<reference evidence="1" key="1">
    <citation type="journal article" date="2022" name="Int. J. Mol. Sci.">
        <title>Draft Genome of Tanacetum Coccineum: Genomic Comparison of Closely Related Tanacetum-Family Plants.</title>
        <authorList>
            <person name="Yamashiro T."/>
            <person name="Shiraishi A."/>
            <person name="Nakayama K."/>
            <person name="Satake H."/>
        </authorList>
    </citation>
    <scope>NUCLEOTIDE SEQUENCE</scope>
</reference>
<dbReference type="Gene3D" id="3.60.10.10">
    <property type="entry name" value="Endonuclease/exonuclease/phosphatase"/>
    <property type="match status" value="1"/>
</dbReference>
<keyword evidence="1" id="KW-0548">Nucleotidyltransferase</keyword>
<reference evidence="1" key="2">
    <citation type="submission" date="2022-01" db="EMBL/GenBank/DDBJ databases">
        <authorList>
            <person name="Yamashiro T."/>
            <person name="Shiraishi A."/>
            <person name="Satake H."/>
            <person name="Nakayama K."/>
        </authorList>
    </citation>
    <scope>NUCLEOTIDE SEQUENCE</scope>
</reference>
<evidence type="ECO:0000313" key="1">
    <source>
        <dbReference type="EMBL" id="GJT74506.1"/>
    </source>
</evidence>
<keyword evidence="1" id="KW-0808">Transferase</keyword>
<proteinExistence type="predicted"/>
<comment type="caution">
    <text evidence="1">The sequence shown here is derived from an EMBL/GenBank/DDBJ whole genome shotgun (WGS) entry which is preliminary data.</text>
</comment>
<name>A0ABQ5GFK5_9ASTR</name>
<dbReference type="EMBL" id="BQNB010018447">
    <property type="protein sequence ID" value="GJT74506.1"/>
    <property type="molecule type" value="Genomic_DNA"/>
</dbReference>
<gene>
    <name evidence="1" type="ORF">Tco_1041231</name>
</gene>
<dbReference type="InterPro" id="IPR052343">
    <property type="entry name" value="Retrotransposon-Effector_Assoc"/>
</dbReference>
<keyword evidence="1" id="KW-0695">RNA-directed DNA polymerase</keyword>
<dbReference type="SUPFAM" id="SSF56219">
    <property type="entry name" value="DNase I-like"/>
    <property type="match status" value="1"/>
</dbReference>
<dbReference type="GO" id="GO:0003964">
    <property type="term" value="F:RNA-directed DNA polymerase activity"/>
    <property type="evidence" value="ECO:0007669"/>
    <property type="project" value="UniProtKB-KW"/>
</dbReference>
<accession>A0ABQ5GFK5</accession>
<protein>
    <submittedName>
        <fullName evidence="1">RNA-directed DNA polymerase, eukaryota, reverse transcriptase zinc-binding domain protein</fullName>
    </submittedName>
</protein>
<dbReference type="InterPro" id="IPR036691">
    <property type="entry name" value="Endo/exonu/phosph_ase_sf"/>
</dbReference>
<keyword evidence="2" id="KW-1185">Reference proteome</keyword>
<evidence type="ECO:0000313" key="2">
    <source>
        <dbReference type="Proteomes" id="UP001151760"/>
    </source>
</evidence>
<dbReference type="PANTHER" id="PTHR46890:SF50">
    <property type="entry name" value="RNA-DIRECTED DNA POLYMERASE, EUKARYOTA, REVERSE TRANSCRIPTASE ZINC-BINDING DOMAIN PROTEIN-RELATED"/>
    <property type="match status" value="1"/>
</dbReference>
<sequence length="622" mass="70447">MNVLSLNIQGLGHKAKKEWVKELSCKYSINFLSLQETKMELVDEGAVRSLWGNLLFDYDFSPAVGNSGIWKFTGDRMLMIGVYAHQEILEKRLLWDYLHGVLDSWKGEVILMGDFNEVRMPSERRGSVFNKQGAALFNSFILSPNDSVTDAIDRHLSDHRVVVDSWQLDVVTGDNAMTCLKKKFQDLKGKLREWSHASRSEANDRKLKIQREIQNIDRQLDIGECGEDLLSTHHHQVVDSESNVTKDEIRRALEEFIIDSFKIIIKDASESDTDMESEGSEASLHYTNICSDDPFGIYDLLNQKVAEKEIEQVVSDDSSHPPGFTKDVELEQKVGEVDINVDKEGGFNETFKLVSQLGVSRSNDRKQYVDKLETRVGISKIFVPCSLVCGKQPRVNLSLLDKLNDFVEIGQAMGFFMEGLGHKAKKEWVKELSCKYSINFLSLQETKMELVDEGAVRSLWGNLLFDYAFSPAVGNSGGVKELAQKVKVKWAIEGDEKSKFFHVNSRISYMCDFPHVLDHHQVVGLESNVTEDEIQRAVWDCGVDKSSGPDGFTFEFIQKFWDVVGVDIIRAIKCFFDTSKFPKGCNPSFIALIPKITDAKLVKDYRPISLIGSTDSRWSDDP</sequence>
<organism evidence="1 2">
    <name type="scientific">Tanacetum coccineum</name>
    <dbReference type="NCBI Taxonomy" id="301880"/>
    <lineage>
        <taxon>Eukaryota</taxon>
        <taxon>Viridiplantae</taxon>
        <taxon>Streptophyta</taxon>
        <taxon>Embryophyta</taxon>
        <taxon>Tracheophyta</taxon>
        <taxon>Spermatophyta</taxon>
        <taxon>Magnoliopsida</taxon>
        <taxon>eudicotyledons</taxon>
        <taxon>Gunneridae</taxon>
        <taxon>Pentapetalae</taxon>
        <taxon>asterids</taxon>
        <taxon>campanulids</taxon>
        <taxon>Asterales</taxon>
        <taxon>Asteraceae</taxon>
        <taxon>Asteroideae</taxon>
        <taxon>Anthemideae</taxon>
        <taxon>Anthemidinae</taxon>
        <taxon>Tanacetum</taxon>
    </lineage>
</organism>
<dbReference type="Proteomes" id="UP001151760">
    <property type="component" value="Unassembled WGS sequence"/>
</dbReference>
<dbReference type="PANTHER" id="PTHR46890">
    <property type="entry name" value="NON-LTR RETROLELEMENT REVERSE TRANSCRIPTASE-LIKE PROTEIN-RELATED"/>
    <property type="match status" value="1"/>
</dbReference>